<dbReference type="Gene3D" id="3.90.930.1">
    <property type="match status" value="3"/>
</dbReference>
<protein>
    <submittedName>
        <fullName evidence="3">Uncharacterized protein</fullName>
    </submittedName>
</protein>
<dbReference type="SMART" id="SM00028">
    <property type="entry name" value="TPR"/>
    <property type="match status" value="3"/>
</dbReference>
<comment type="caution">
    <text evidence="3">The sequence shown here is derived from an EMBL/GenBank/DDBJ whole genome shotgun (WGS) entry which is preliminary data.</text>
</comment>
<dbReference type="SUPFAM" id="SSF48452">
    <property type="entry name" value="TPR-like"/>
    <property type="match status" value="1"/>
</dbReference>
<dbReference type="InterPro" id="IPR019734">
    <property type="entry name" value="TPR_rpt"/>
</dbReference>
<evidence type="ECO:0000313" key="5">
    <source>
        <dbReference type="Proteomes" id="UP000028712"/>
    </source>
</evidence>
<dbReference type="GO" id="GO:0005694">
    <property type="term" value="C:chromosome"/>
    <property type="evidence" value="ECO:0007669"/>
    <property type="project" value="TreeGrafter"/>
</dbReference>
<accession>A0A086AFU6</accession>
<dbReference type="AlphaFoldDB" id="A0A086AFU6"/>
<dbReference type="Proteomes" id="UP000028712">
    <property type="component" value="Unassembled WGS sequence"/>
</dbReference>
<dbReference type="eggNOG" id="COG2849">
    <property type="taxonomic scope" value="Bacteria"/>
</dbReference>
<feature type="signal peptide" evidence="2">
    <location>
        <begin position="1"/>
        <end position="23"/>
    </location>
</feature>
<dbReference type="InterPro" id="IPR011990">
    <property type="entry name" value="TPR-like_helical_dom_sf"/>
</dbReference>
<evidence type="ECO:0000256" key="2">
    <source>
        <dbReference type="SAM" id="SignalP"/>
    </source>
</evidence>
<feature type="chain" id="PRO_5001802747" evidence="2">
    <location>
        <begin position="24"/>
        <end position="1084"/>
    </location>
</feature>
<reference evidence="3 5" key="1">
    <citation type="submission" date="2014-07" db="EMBL/GenBank/DDBJ databases">
        <title>Genome of Flavobacterium hydatis DSM 2063.</title>
        <authorList>
            <person name="Pipes S.E."/>
            <person name="Stropko S.J."/>
            <person name="Newman J.D."/>
        </authorList>
    </citation>
    <scope>NUCLEOTIDE SEQUENCE [LARGE SCALE GENOMIC DNA]</scope>
    <source>
        <strain evidence="3 5">DSM 2063</strain>
    </source>
</reference>
<keyword evidence="6" id="KW-1185">Reference proteome</keyword>
<reference evidence="4 6" key="2">
    <citation type="submission" date="2016-11" db="EMBL/GenBank/DDBJ databases">
        <title>Whole genomes of Flavobacteriaceae.</title>
        <authorList>
            <person name="Stine C."/>
            <person name="Li C."/>
            <person name="Tadesse D."/>
        </authorList>
    </citation>
    <scope>NUCLEOTIDE SEQUENCE [LARGE SCALE GENOMIC DNA]</scope>
    <source>
        <strain evidence="4 6">ATCC 29551</strain>
    </source>
</reference>
<dbReference type="EMBL" id="JPRM01000020">
    <property type="protein sequence ID" value="KFF15560.1"/>
    <property type="molecule type" value="Genomic_DNA"/>
</dbReference>
<dbReference type="InterPro" id="IPR011652">
    <property type="entry name" value="MORN_2"/>
</dbReference>
<dbReference type="SUPFAM" id="SSF82185">
    <property type="entry name" value="Histone H3 K4-specific methyltransferase SET7/9 N-terminal domain"/>
    <property type="match status" value="5"/>
</dbReference>
<evidence type="ECO:0000313" key="4">
    <source>
        <dbReference type="EMBL" id="OXA89856.1"/>
    </source>
</evidence>
<dbReference type="Gene3D" id="1.25.40.10">
    <property type="entry name" value="Tetratricopeptide repeat domain"/>
    <property type="match status" value="1"/>
</dbReference>
<dbReference type="Gene3D" id="2.20.110.10">
    <property type="entry name" value="Histone H3 K4-specific methyltransferase SET7/9 N-terminal domain"/>
    <property type="match status" value="4"/>
</dbReference>
<sequence>MKKILLAIILVSFAKTYSQTNYAFVYNNDSILKKGVSLHDAKKYDEAIKEYEKISKTDPKFLNAQYEKALSLKQSDKKEEFKSFIEDLYSKNVMPEYPELYTVYANFLSDEKEYDKSEKIFKEGEKYLPNSSSFLYNFAILYVRKGDTQKSVDILERIITNNPNHPSSHFFLGTIALENGKITEGTLALMSYLVIAPTGPYAEAAILKLNAKYGQNYLDESKVVFSKTGDNFEEIETILRNQLPLNSAYKVKSSIDDVIIRQVQAVAEYTLEHKMGDGFFETIYIPWVKTMMEENQFEGFSYYMLVSMEEKLGKALTKNVKKITSFNENFITKSFWPKYAKRNLDIFGKQEDVVITLQNGRPYLIGPQINGKSEGKYKYLNSDGNLNGEINFKNNLLDGHQKYYDPKGNLIEEKNFVNGKLDGTRTTYYKNGSIDLVENYKDDLLDGICTSYYPNGGKNCEISFVNGKRNGKLICSYQNGGKKTETNYENGKLNGNYLEYNEAGDLKETANYTNDVVDGKSIEYYDGKVVKNEVTYKNGDLQDTYKSYYSNKTIERESTFLSGKITKLNDYFPNGKKSTELTYDQKGLVEAYNYFDINGNKYYEEKYKSGELKYGLQYSDKNAKPKEISLSQKPFEIKTYEGKVIAYGNYEKGNKNGEWNYNFRSGSPKTKEFYTRGKLHGLYTSYNQNGNLDNIRNYANDTINGTFEVYEDNKLNRTFYYQNNTQNGPFKSFYPDGTTSIEGYFVNGDLNFKKYSYYQNGTISSIENYVDGYLLNKEYYNLKGIKENDIDYKNKTGKFVLSRNNGTIIQDYNLKNGIFNGAYTAKDKLNTPITTAEYVNGKLHNAYKSYGPTGSIYTESTYYNGDRNGISKQYDLVGNLRLTTEYTFGDENGKTIRYYHNKTKLSEYNELDGLTEGEHIYYNQKGEPILAIGYTNNQPTYYTRKSKTGELNDKVIIENETAQVSSYYPNGKVAIQLNLLKGNLDGKFVIYNAESKPEYESMYKNSILDGDRIEYYANGKIYKKEHFVKNDFEGNQEYYKEDGKPWLISAYKNGEFHGNTLIYKEGKLILTKKYDSDELVNITK</sequence>
<dbReference type="PANTHER" id="PTHR46820:SF1">
    <property type="entry name" value="HISTONE-LYSINE N-METHYLTRANSFERASE SETD7"/>
    <property type="match status" value="1"/>
</dbReference>
<dbReference type="OrthoDB" id="7342920at2"/>
<dbReference type="EMBL" id="MUGY01000029">
    <property type="protein sequence ID" value="OXA89856.1"/>
    <property type="molecule type" value="Genomic_DNA"/>
</dbReference>
<dbReference type="RefSeq" id="WP_035623151.1">
    <property type="nucleotide sequence ID" value="NZ_JBEWQG010000006.1"/>
</dbReference>
<keyword evidence="2" id="KW-0732">Signal</keyword>
<dbReference type="PROSITE" id="PS50005">
    <property type="entry name" value="TPR"/>
    <property type="match status" value="2"/>
</dbReference>
<feature type="repeat" description="TPR" evidence="1">
    <location>
        <begin position="28"/>
        <end position="61"/>
    </location>
</feature>
<evidence type="ECO:0000313" key="6">
    <source>
        <dbReference type="Proteomes" id="UP000198424"/>
    </source>
</evidence>
<dbReference type="GO" id="GO:0070828">
    <property type="term" value="P:heterochromatin organization"/>
    <property type="evidence" value="ECO:0007669"/>
    <property type="project" value="TreeGrafter"/>
</dbReference>
<feature type="repeat" description="TPR" evidence="1">
    <location>
        <begin position="132"/>
        <end position="165"/>
    </location>
</feature>
<gene>
    <name evidence="4" type="ORF">B0A62_20135</name>
    <name evidence="3" type="ORF">IW20_13840</name>
</gene>
<dbReference type="Pfam" id="PF07661">
    <property type="entry name" value="MORN_2"/>
    <property type="match status" value="6"/>
</dbReference>
<evidence type="ECO:0000256" key="1">
    <source>
        <dbReference type="PROSITE-ProRule" id="PRU00339"/>
    </source>
</evidence>
<organism evidence="3 5">
    <name type="scientific">Flavobacterium hydatis</name>
    <name type="common">Cytophaga aquatilis</name>
    <dbReference type="NCBI Taxonomy" id="991"/>
    <lineage>
        <taxon>Bacteria</taxon>
        <taxon>Pseudomonadati</taxon>
        <taxon>Bacteroidota</taxon>
        <taxon>Flavobacteriia</taxon>
        <taxon>Flavobacteriales</taxon>
        <taxon>Flavobacteriaceae</taxon>
        <taxon>Flavobacterium</taxon>
    </lineage>
</organism>
<dbReference type="GO" id="GO:0003682">
    <property type="term" value="F:chromatin binding"/>
    <property type="evidence" value="ECO:0007669"/>
    <property type="project" value="TreeGrafter"/>
</dbReference>
<proteinExistence type="predicted"/>
<dbReference type="PANTHER" id="PTHR46820">
    <property type="entry name" value="HISTONE-LYSINE N-METHYLTRANSFERASE SETD7"/>
    <property type="match status" value="1"/>
</dbReference>
<dbReference type="Proteomes" id="UP000198424">
    <property type="component" value="Unassembled WGS sequence"/>
</dbReference>
<name>A0A086AFU6_FLAHY</name>
<evidence type="ECO:0000313" key="3">
    <source>
        <dbReference type="EMBL" id="KFF15560.1"/>
    </source>
</evidence>
<keyword evidence="1" id="KW-0802">TPR repeat</keyword>
<dbReference type="STRING" id="991.IW20_13840"/>
<dbReference type="eggNOG" id="COG0457">
    <property type="taxonomic scope" value="Bacteria"/>
</dbReference>
<dbReference type="Pfam" id="PF13174">
    <property type="entry name" value="TPR_6"/>
    <property type="match status" value="1"/>
</dbReference>